<sequence>MPGQVARAATTQLQCRSGRTSKRTNYGLDGSISRETDMCCMNEILNNYVWAHRANSDSIVTSPSLGAARPTDQQTSSYQVMADNRRLDCEEAASILLRNLCNVLVTIQTAGGPKRQRRNINGKRGECLKTMNKREIKEAEKVETYQRIVSFALRCLPPSRVLVSNISRLNSTYNPIASLDSQPLSLPRNSLNV</sequence>
<dbReference type="Proteomes" id="UP000053477">
    <property type="component" value="Unassembled WGS sequence"/>
</dbReference>
<evidence type="ECO:0000313" key="1">
    <source>
        <dbReference type="EMBL" id="KLO04313.1"/>
    </source>
</evidence>
<keyword evidence="2" id="KW-1185">Reference proteome</keyword>
<dbReference type="InParanoid" id="A0A0H2R4A4"/>
<dbReference type="EMBL" id="KQ086599">
    <property type="protein sequence ID" value="KLO04313.1"/>
    <property type="molecule type" value="Genomic_DNA"/>
</dbReference>
<organism evidence="1 2">
    <name type="scientific">Schizopora paradoxa</name>
    <dbReference type="NCBI Taxonomy" id="27342"/>
    <lineage>
        <taxon>Eukaryota</taxon>
        <taxon>Fungi</taxon>
        <taxon>Dikarya</taxon>
        <taxon>Basidiomycota</taxon>
        <taxon>Agaricomycotina</taxon>
        <taxon>Agaricomycetes</taxon>
        <taxon>Hymenochaetales</taxon>
        <taxon>Schizoporaceae</taxon>
        <taxon>Schizopora</taxon>
    </lineage>
</organism>
<accession>A0A0H2R4A4</accession>
<evidence type="ECO:0000313" key="2">
    <source>
        <dbReference type="Proteomes" id="UP000053477"/>
    </source>
</evidence>
<protein>
    <submittedName>
        <fullName evidence="1">Uncharacterized protein</fullName>
    </submittedName>
</protein>
<reference evidence="1 2" key="1">
    <citation type="submission" date="2015-04" db="EMBL/GenBank/DDBJ databases">
        <title>Complete genome sequence of Schizopora paradoxa KUC8140, a cosmopolitan wood degrader in East Asia.</title>
        <authorList>
            <consortium name="DOE Joint Genome Institute"/>
            <person name="Min B."/>
            <person name="Park H."/>
            <person name="Jang Y."/>
            <person name="Kim J.-J."/>
            <person name="Kim K.H."/>
            <person name="Pangilinan J."/>
            <person name="Lipzen A."/>
            <person name="Riley R."/>
            <person name="Grigoriev I.V."/>
            <person name="Spatafora J.W."/>
            <person name="Choi I.-G."/>
        </authorList>
    </citation>
    <scope>NUCLEOTIDE SEQUENCE [LARGE SCALE GENOMIC DNA]</scope>
    <source>
        <strain evidence="1 2">KUC8140</strain>
    </source>
</reference>
<gene>
    <name evidence="1" type="ORF">SCHPADRAFT_897133</name>
</gene>
<dbReference type="AlphaFoldDB" id="A0A0H2R4A4"/>
<name>A0A0H2R4A4_9AGAM</name>
<proteinExistence type="predicted"/>